<dbReference type="Proteomes" id="UP000789831">
    <property type="component" value="Unassembled WGS sequence"/>
</dbReference>
<protein>
    <submittedName>
        <fullName evidence="1">307_t:CDS:1</fullName>
    </submittedName>
</protein>
<dbReference type="InterPro" id="IPR011990">
    <property type="entry name" value="TPR-like_helical_dom_sf"/>
</dbReference>
<dbReference type="OrthoDB" id="10375952at2759"/>
<comment type="caution">
    <text evidence="1">The sequence shown here is derived from an EMBL/GenBank/DDBJ whole genome shotgun (WGS) entry which is preliminary data.</text>
</comment>
<keyword evidence="2" id="KW-1185">Reference proteome</keyword>
<reference evidence="1" key="1">
    <citation type="submission" date="2021-06" db="EMBL/GenBank/DDBJ databases">
        <authorList>
            <person name="Kallberg Y."/>
            <person name="Tangrot J."/>
            <person name="Rosling A."/>
        </authorList>
    </citation>
    <scope>NUCLEOTIDE SEQUENCE</scope>
    <source>
        <strain evidence="1">MT106</strain>
    </source>
</reference>
<dbReference type="EMBL" id="CAJVPL010000300">
    <property type="protein sequence ID" value="CAG8480531.1"/>
    <property type="molecule type" value="Genomic_DNA"/>
</dbReference>
<evidence type="ECO:0000313" key="2">
    <source>
        <dbReference type="Proteomes" id="UP000789831"/>
    </source>
</evidence>
<accession>A0A9N8WB52</accession>
<evidence type="ECO:0000313" key="1">
    <source>
        <dbReference type="EMBL" id="CAG8480531.1"/>
    </source>
</evidence>
<organism evidence="1 2">
    <name type="scientific">Ambispora gerdemannii</name>
    <dbReference type="NCBI Taxonomy" id="144530"/>
    <lineage>
        <taxon>Eukaryota</taxon>
        <taxon>Fungi</taxon>
        <taxon>Fungi incertae sedis</taxon>
        <taxon>Mucoromycota</taxon>
        <taxon>Glomeromycotina</taxon>
        <taxon>Glomeromycetes</taxon>
        <taxon>Archaeosporales</taxon>
        <taxon>Ambisporaceae</taxon>
        <taxon>Ambispora</taxon>
    </lineage>
</organism>
<dbReference type="SUPFAM" id="SSF81901">
    <property type="entry name" value="HCP-like"/>
    <property type="match status" value="1"/>
</dbReference>
<proteinExistence type="predicted"/>
<name>A0A9N8WB52_9GLOM</name>
<dbReference type="AlphaFoldDB" id="A0A9N8WB52"/>
<sequence>MDETTEIFQDTLDEEKHFVQQLARVYDDATNKHWDNEVIIIIKNYVTLYKKTKEETLQLLLNLFPSTPTKKDAIHASLIGFWYQYIIVTQDNAFKYYKIAADLGDGFGITQLTIKQVYWFQKAAEKQFNPAVDELARLYIKSRYVNGDLHHALKLILLNKRNSVDTWRPPFVLYQIFSYF</sequence>
<dbReference type="Gene3D" id="1.25.40.10">
    <property type="entry name" value="Tetratricopeptide repeat domain"/>
    <property type="match status" value="1"/>
</dbReference>
<gene>
    <name evidence="1" type="ORF">AGERDE_LOCUS3210</name>
</gene>